<gene>
    <name evidence="2" type="ORF">WMW71_08140</name>
</gene>
<dbReference type="Pfam" id="PF00300">
    <property type="entry name" value="His_Phos_1"/>
    <property type="match status" value="1"/>
</dbReference>
<dbReference type="Gene3D" id="3.40.50.1240">
    <property type="entry name" value="Phosphoglycerate mutase-like"/>
    <property type="match status" value="1"/>
</dbReference>
<keyword evidence="3" id="KW-1185">Reference proteome</keyword>
<evidence type="ECO:0000313" key="3">
    <source>
        <dbReference type="Proteomes" id="UP001491349"/>
    </source>
</evidence>
<dbReference type="EMBL" id="JBBPCB010000004">
    <property type="protein sequence ID" value="MEK8180309.1"/>
    <property type="molecule type" value="Genomic_DNA"/>
</dbReference>
<feature type="signal peptide" evidence="1">
    <location>
        <begin position="1"/>
        <end position="18"/>
    </location>
</feature>
<dbReference type="Proteomes" id="UP001491349">
    <property type="component" value="Unassembled WGS sequence"/>
</dbReference>
<protein>
    <submittedName>
        <fullName evidence="2">Histidine phosphatase family protein</fullName>
    </submittedName>
</protein>
<name>A0ABU9E0X7_9FLAO</name>
<reference evidence="2 3" key="1">
    <citation type="submission" date="2024-04" db="EMBL/GenBank/DDBJ databases">
        <title>draft genome sequnece of Flavobacterium buctense JCM 30750.</title>
        <authorList>
            <person name="Kim D.-U."/>
        </authorList>
    </citation>
    <scope>NUCLEOTIDE SEQUENCE [LARGE SCALE GENOMIC DNA]</scope>
    <source>
        <strain evidence="2 3">JCM 30750</strain>
    </source>
</reference>
<evidence type="ECO:0000313" key="2">
    <source>
        <dbReference type="EMBL" id="MEK8180309.1"/>
    </source>
</evidence>
<comment type="caution">
    <text evidence="2">The sequence shown here is derived from an EMBL/GenBank/DDBJ whole genome shotgun (WGS) entry which is preliminary data.</text>
</comment>
<dbReference type="SUPFAM" id="SSF53254">
    <property type="entry name" value="Phosphoglycerate mutase-like"/>
    <property type="match status" value="1"/>
</dbReference>
<dbReference type="RefSeq" id="WP_187661245.1">
    <property type="nucleotide sequence ID" value="NZ_JACTAB010000011.1"/>
</dbReference>
<dbReference type="InterPro" id="IPR029033">
    <property type="entry name" value="His_PPase_superfam"/>
</dbReference>
<evidence type="ECO:0000256" key="1">
    <source>
        <dbReference type="SAM" id="SignalP"/>
    </source>
</evidence>
<organism evidence="2 3">
    <name type="scientific">Flavobacterium buctense</name>
    <dbReference type="NCBI Taxonomy" id="1648146"/>
    <lineage>
        <taxon>Bacteria</taxon>
        <taxon>Pseudomonadati</taxon>
        <taxon>Bacteroidota</taxon>
        <taxon>Flavobacteriia</taxon>
        <taxon>Flavobacteriales</taxon>
        <taxon>Flavobacteriaceae</taxon>
        <taxon>Flavobacterium</taxon>
    </lineage>
</organism>
<feature type="chain" id="PRO_5047260642" evidence="1">
    <location>
        <begin position="19"/>
        <end position="167"/>
    </location>
</feature>
<accession>A0ABU9E0X7</accession>
<keyword evidence="1" id="KW-0732">Signal</keyword>
<sequence>MKNFGLALILLFSLASFSQTTTFIVLRHAEKADNTKDPNLSADGLTRAVELRKTLSPISVEAIYATPFNRTKQTVTPLATEKKMAITEYPVNKPYAELVNELLDTYRGKTVVIVGHSNTVPELLKVLSNNTFNINISENQFDNLFVVTLTNGKQPEVAPMKYGKSTP</sequence>
<dbReference type="InterPro" id="IPR013078">
    <property type="entry name" value="His_Pase_superF_clade-1"/>
</dbReference>
<proteinExistence type="predicted"/>